<keyword evidence="1" id="KW-1133">Transmembrane helix</keyword>
<dbReference type="Proteomes" id="UP000697998">
    <property type="component" value="Unassembled WGS sequence"/>
</dbReference>
<reference evidence="2 3" key="1">
    <citation type="submission" date="2020-10" db="EMBL/GenBank/DDBJ databases">
        <title>Connecting structure to function with the recovery of over 1000 high-quality activated sludge metagenome-assembled genomes encoding full-length rRNA genes using long-read sequencing.</title>
        <authorList>
            <person name="Singleton C.M."/>
            <person name="Petriglieri F."/>
            <person name="Kristensen J.M."/>
            <person name="Kirkegaard R.H."/>
            <person name="Michaelsen T.Y."/>
            <person name="Andersen M.H."/>
            <person name="Karst S.M."/>
            <person name="Dueholm M.S."/>
            <person name="Nielsen P.H."/>
            <person name="Albertsen M."/>
        </authorList>
    </citation>
    <scope>NUCLEOTIDE SEQUENCE [LARGE SCALE GENOMIC DNA]</scope>
    <source>
        <strain evidence="2">EsbW_18-Q3-R4-48_BATAC.285</strain>
    </source>
</reference>
<gene>
    <name evidence="2" type="ORF">IPJ27_05050</name>
</gene>
<protein>
    <submittedName>
        <fullName evidence="2">DUF3149 domain-containing protein</fullName>
    </submittedName>
</protein>
<dbReference type="EMBL" id="JADJMH010000002">
    <property type="protein sequence ID" value="MBK7674169.1"/>
    <property type="molecule type" value="Genomic_DNA"/>
</dbReference>
<name>A0A935UFZ3_9PROT</name>
<sequence>MAWDLLFTSDYGLFSLFVIVFVIGMAGWFSYFFSKKMREDEEKAGR</sequence>
<comment type="caution">
    <text evidence="2">The sequence shown here is derived from an EMBL/GenBank/DDBJ whole genome shotgun (WGS) entry which is preliminary data.</text>
</comment>
<evidence type="ECO:0000256" key="1">
    <source>
        <dbReference type="SAM" id="Phobius"/>
    </source>
</evidence>
<evidence type="ECO:0000313" key="2">
    <source>
        <dbReference type="EMBL" id="MBK7674169.1"/>
    </source>
</evidence>
<feature type="transmembrane region" description="Helical" evidence="1">
    <location>
        <begin position="12"/>
        <end position="33"/>
    </location>
</feature>
<evidence type="ECO:0000313" key="3">
    <source>
        <dbReference type="Proteomes" id="UP000697998"/>
    </source>
</evidence>
<dbReference type="InterPro" id="IPR021494">
    <property type="entry name" value="DUF3149"/>
</dbReference>
<organism evidence="2 3">
    <name type="scientific">Candidatus Accumulibacter proximus</name>
    <dbReference type="NCBI Taxonomy" id="2954385"/>
    <lineage>
        <taxon>Bacteria</taxon>
        <taxon>Pseudomonadati</taxon>
        <taxon>Pseudomonadota</taxon>
        <taxon>Betaproteobacteria</taxon>
        <taxon>Candidatus Accumulibacter</taxon>
    </lineage>
</organism>
<dbReference type="AlphaFoldDB" id="A0A935UFZ3"/>
<proteinExistence type="predicted"/>
<dbReference type="Pfam" id="PF11346">
    <property type="entry name" value="DUF3149"/>
    <property type="match status" value="1"/>
</dbReference>
<keyword evidence="1" id="KW-0812">Transmembrane</keyword>
<accession>A0A935UFZ3</accession>
<keyword evidence="1" id="KW-0472">Membrane</keyword>